<keyword evidence="1" id="KW-0238">DNA-binding</keyword>
<keyword evidence="5" id="KW-1185">Reference proteome</keyword>
<feature type="compositionally biased region" description="Basic residues" evidence="3">
    <location>
        <begin position="157"/>
        <end position="172"/>
    </location>
</feature>
<accession>A0ABT3UX25</accession>
<feature type="region of interest" description="Disordered" evidence="3">
    <location>
        <begin position="150"/>
        <end position="175"/>
    </location>
</feature>
<comment type="caution">
    <text evidence="4">The sequence shown here is derived from an EMBL/GenBank/DDBJ whole genome shotgun (WGS) entry which is preliminary data.</text>
</comment>
<dbReference type="Gene3D" id="1.10.150.130">
    <property type="match status" value="1"/>
</dbReference>
<dbReference type="RefSeq" id="WP_267025218.1">
    <property type="nucleotide sequence ID" value="NZ_JAIFZO010000002.1"/>
</dbReference>
<organism evidence="4 5">
    <name type="scientific">Streptomyces ortus</name>
    <dbReference type="NCBI Taxonomy" id="2867268"/>
    <lineage>
        <taxon>Bacteria</taxon>
        <taxon>Bacillati</taxon>
        <taxon>Actinomycetota</taxon>
        <taxon>Actinomycetes</taxon>
        <taxon>Kitasatosporales</taxon>
        <taxon>Streptomycetaceae</taxon>
        <taxon>Streptomyces</taxon>
    </lineage>
</organism>
<evidence type="ECO:0000256" key="2">
    <source>
        <dbReference type="ARBA" id="ARBA00023172"/>
    </source>
</evidence>
<gene>
    <name evidence="4" type="ORF">K3769_04815</name>
</gene>
<name>A0ABT3UX25_9ACTN</name>
<dbReference type="InterPro" id="IPR013762">
    <property type="entry name" value="Integrase-like_cat_sf"/>
</dbReference>
<keyword evidence="2" id="KW-0233">DNA recombination</keyword>
<dbReference type="SUPFAM" id="SSF56349">
    <property type="entry name" value="DNA breaking-rejoining enzymes"/>
    <property type="match status" value="1"/>
</dbReference>
<evidence type="ECO:0000256" key="1">
    <source>
        <dbReference type="ARBA" id="ARBA00023125"/>
    </source>
</evidence>
<evidence type="ECO:0000313" key="5">
    <source>
        <dbReference type="Proteomes" id="UP001165590"/>
    </source>
</evidence>
<dbReference type="Gene3D" id="1.10.443.10">
    <property type="entry name" value="Intergrase catalytic core"/>
    <property type="match status" value="1"/>
</dbReference>
<dbReference type="InterPro" id="IPR011010">
    <property type="entry name" value="DNA_brk_join_enz"/>
</dbReference>
<reference evidence="4" key="1">
    <citation type="journal article" date="2022" name="bioRxiv">
        <title>Discovery and biosynthetic assessment of Streptomyces ortus sp nov. isolated from a deep-sea sponge.</title>
        <authorList>
            <person name="Williams S.E."/>
        </authorList>
    </citation>
    <scope>NUCLEOTIDE SEQUENCE</scope>
    <source>
        <strain evidence="4">A15ISP2-DRY2</strain>
    </source>
</reference>
<evidence type="ECO:0000256" key="3">
    <source>
        <dbReference type="SAM" id="MobiDB-lite"/>
    </source>
</evidence>
<proteinExistence type="predicted"/>
<dbReference type="EMBL" id="JAIFZO010000002">
    <property type="protein sequence ID" value="MCX4232115.1"/>
    <property type="molecule type" value="Genomic_DNA"/>
</dbReference>
<sequence length="469" mass="53739">MAYVEWRGNTCRVVWNTRKKDDRGKWIYDQKGGFTDEAEAKNYGLDREAEIRADDYISRRDGATTVAEYAKTWPATLDVGHLREKAIRSMLRLYIVPRWGDTAVGDILPSAYKAWKKQLKDMPNVGLKYGEEILTIFSMLMDDAVDDGLRKASPVPKGKKQRRGRYKKKPRERKREMHIEDVHQLACNALAFWGLDGFVFVWTMTTTGMRPAELYALRRVYCHPAWPDSDPLDDPEEEDREERHAEDLLRYGANLMPAVRVQWQHQREGGALKEFPPKYESQRTLVIPPFLVELLELLLKSHDGDHVFRSISGGLLANANFTYHYWRPIADGRDASAEFERVRLGQQQTVTSRRPVAAIPATAYAGKRLYLLRHGHKEWIDEAGGVHSRIAVETRMGHEVAGVEGLYANVTTAMEQRMMDSLQERFECFVREAEWETAASSPSSLPDGLAEWWNRQVTAARAAHRCTGS</sequence>
<protein>
    <submittedName>
        <fullName evidence="4">Integrase</fullName>
    </submittedName>
</protein>
<dbReference type="InterPro" id="IPR010998">
    <property type="entry name" value="Integrase_recombinase_N"/>
</dbReference>
<evidence type="ECO:0000313" key="4">
    <source>
        <dbReference type="EMBL" id="MCX4232115.1"/>
    </source>
</evidence>
<dbReference type="Proteomes" id="UP001165590">
    <property type="component" value="Unassembled WGS sequence"/>
</dbReference>